<protein>
    <recommendedName>
        <fullName evidence="6">O-antigen ligase-related domain-containing protein</fullName>
    </recommendedName>
</protein>
<dbReference type="InterPro" id="IPR007016">
    <property type="entry name" value="O-antigen_ligase-rel_domated"/>
</dbReference>
<dbReference type="GO" id="GO:0016020">
    <property type="term" value="C:membrane"/>
    <property type="evidence" value="ECO:0007669"/>
    <property type="project" value="UniProtKB-SubCell"/>
</dbReference>
<evidence type="ECO:0000313" key="7">
    <source>
        <dbReference type="EMBL" id="CAA9304024.1"/>
    </source>
</evidence>
<feature type="transmembrane region" description="Helical" evidence="5">
    <location>
        <begin position="247"/>
        <end position="266"/>
    </location>
</feature>
<keyword evidence="4 5" id="KW-0472">Membrane</keyword>
<evidence type="ECO:0000256" key="5">
    <source>
        <dbReference type="SAM" id="Phobius"/>
    </source>
</evidence>
<dbReference type="PANTHER" id="PTHR37422">
    <property type="entry name" value="TEICHURONIC ACID BIOSYNTHESIS PROTEIN TUAE"/>
    <property type="match status" value="1"/>
</dbReference>
<feature type="transmembrane region" description="Helical" evidence="5">
    <location>
        <begin position="223"/>
        <end position="240"/>
    </location>
</feature>
<feature type="transmembrane region" description="Helical" evidence="5">
    <location>
        <begin position="370"/>
        <end position="388"/>
    </location>
</feature>
<feature type="transmembrane region" description="Helical" evidence="5">
    <location>
        <begin position="338"/>
        <end position="358"/>
    </location>
</feature>
<feature type="domain" description="O-antigen ligase-related" evidence="6">
    <location>
        <begin position="207"/>
        <end position="351"/>
    </location>
</feature>
<evidence type="ECO:0000256" key="1">
    <source>
        <dbReference type="ARBA" id="ARBA00004141"/>
    </source>
</evidence>
<dbReference type="InterPro" id="IPR051533">
    <property type="entry name" value="WaaL-like"/>
</dbReference>
<name>A0A6J4KET7_9BACT</name>
<dbReference type="PANTHER" id="PTHR37422:SF17">
    <property type="entry name" value="O-ANTIGEN LIGASE"/>
    <property type="match status" value="1"/>
</dbReference>
<proteinExistence type="predicted"/>
<reference evidence="7" key="1">
    <citation type="submission" date="2020-02" db="EMBL/GenBank/DDBJ databases">
        <authorList>
            <person name="Meier V. D."/>
        </authorList>
    </citation>
    <scope>NUCLEOTIDE SEQUENCE</scope>
    <source>
        <strain evidence="7">AVDCRST_MAG89</strain>
    </source>
</reference>
<evidence type="ECO:0000256" key="2">
    <source>
        <dbReference type="ARBA" id="ARBA00022692"/>
    </source>
</evidence>
<evidence type="ECO:0000259" key="6">
    <source>
        <dbReference type="Pfam" id="PF04932"/>
    </source>
</evidence>
<feature type="transmembrane region" description="Helical" evidence="5">
    <location>
        <begin position="139"/>
        <end position="159"/>
    </location>
</feature>
<dbReference type="EMBL" id="CADCTV010000146">
    <property type="protein sequence ID" value="CAA9304024.1"/>
    <property type="molecule type" value="Genomic_DNA"/>
</dbReference>
<gene>
    <name evidence="7" type="ORF">AVDCRST_MAG89-680</name>
</gene>
<sequence>RKAAMRQAARAAFLGSEKLFAVAALFLFSQALVPLLLETAGSSGGGGEGYESNMTLRLMFATLHAGSLFLLLVHWREGLAAAARHWPVVALVGLAIASTLWSGAPDITLRRSFAFLGTTAFGLLLAARYDTRTLLRLAAWALGIAAVMSVAFAVALPSYGVDQGVHAGAWQGIYTEKNTLGQMMALSTVVFLLLRPTLKRRWIATAGALLSVALVLLSTSGSALIILVVFAVLAALFRTLRLKYTLAVPIAIGFVLAGGIAAVWVVSNFESAMIAMGKDPTLTGRTPMWATLVRSIAERPVQGYGYSAFWLGQEGPSARALAEIGWETPGAHNGYLDLGLQLGLVGIAIWLAGFVFALSRAFATVRRTQTLEGFWPGLFLAFMLVYNFTETMLATPNNIFWALYVATVCSCLLHRRGDGEVPA</sequence>
<organism evidence="7">
    <name type="scientific">uncultured Gemmatimonadota bacterium</name>
    <dbReference type="NCBI Taxonomy" id="203437"/>
    <lineage>
        <taxon>Bacteria</taxon>
        <taxon>Pseudomonadati</taxon>
        <taxon>Gemmatimonadota</taxon>
        <taxon>environmental samples</taxon>
    </lineage>
</organism>
<feature type="transmembrane region" description="Helical" evidence="5">
    <location>
        <begin position="109"/>
        <end position="127"/>
    </location>
</feature>
<keyword evidence="2 5" id="KW-0812">Transmembrane</keyword>
<feature type="transmembrane region" description="Helical" evidence="5">
    <location>
        <begin position="54"/>
        <end position="73"/>
    </location>
</feature>
<keyword evidence="3 5" id="KW-1133">Transmembrane helix</keyword>
<dbReference type="Pfam" id="PF04932">
    <property type="entry name" value="Wzy_C"/>
    <property type="match status" value="1"/>
</dbReference>
<comment type="subcellular location">
    <subcellularLocation>
        <location evidence="1">Membrane</location>
        <topology evidence="1">Multi-pass membrane protein</topology>
    </subcellularLocation>
</comment>
<dbReference type="AlphaFoldDB" id="A0A6J4KET7"/>
<feature type="non-terminal residue" evidence="7">
    <location>
        <position position="1"/>
    </location>
</feature>
<evidence type="ECO:0000256" key="4">
    <source>
        <dbReference type="ARBA" id="ARBA00023136"/>
    </source>
</evidence>
<evidence type="ECO:0000256" key="3">
    <source>
        <dbReference type="ARBA" id="ARBA00022989"/>
    </source>
</evidence>
<feature type="transmembrane region" description="Helical" evidence="5">
    <location>
        <begin position="85"/>
        <end position="103"/>
    </location>
</feature>
<accession>A0A6J4KET7</accession>